<dbReference type="GO" id="GO:0000822">
    <property type="term" value="F:inositol hexakisphosphate binding"/>
    <property type="evidence" value="ECO:0007669"/>
    <property type="project" value="TreeGrafter"/>
</dbReference>
<dbReference type="Gene3D" id="1.25.40.510">
    <property type="entry name" value="GLE1-like"/>
    <property type="match status" value="1"/>
</dbReference>
<keyword evidence="11" id="KW-0175">Coiled coil</keyword>
<proteinExistence type="inferred from homology"/>
<evidence type="ECO:0000256" key="3">
    <source>
        <dbReference type="ARBA" id="ARBA00022448"/>
    </source>
</evidence>
<evidence type="ECO:0000313" key="13">
    <source>
        <dbReference type="EMBL" id="KAK4114564.1"/>
    </source>
</evidence>
<evidence type="ECO:0000256" key="5">
    <source>
        <dbReference type="ARBA" id="ARBA00022927"/>
    </source>
</evidence>
<protein>
    <recommendedName>
        <fullName evidence="9">mRNA export factor GLE1</fullName>
    </recommendedName>
    <alternativeName>
        <fullName evidence="10">Nucleoporin GLE1</fullName>
    </alternativeName>
</protein>
<keyword evidence="3" id="KW-0813">Transport</keyword>
<name>A0AAN6YVJ4_9PEZI</name>
<dbReference type="AlphaFoldDB" id="A0AAN6YVJ4"/>
<dbReference type="GO" id="GO:0005543">
    <property type="term" value="F:phospholipid binding"/>
    <property type="evidence" value="ECO:0007669"/>
    <property type="project" value="TreeGrafter"/>
</dbReference>
<dbReference type="GO" id="GO:0005737">
    <property type="term" value="C:cytoplasm"/>
    <property type="evidence" value="ECO:0007669"/>
    <property type="project" value="TreeGrafter"/>
</dbReference>
<dbReference type="InterPro" id="IPR038506">
    <property type="entry name" value="GLE1-like_sf"/>
</dbReference>
<accession>A0AAN6YVJ4</accession>
<evidence type="ECO:0000256" key="11">
    <source>
        <dbReference type="SAM" id="Coils"/>
    </source>
</evidence>
<comment type="caution">
    <text evidence="13">The sequence shown here is derived from an EMBL/GenBank/DDBJ whole genome shotgun (WGS) entry which is preliminary data.</text>
</comment>
<keyword evidence="14" id="KW-1185">Reference proteome</keyword>
<evidence type="ECO:0000256" key="2">
    <source>
        <dbReference type="ARBA" id="ARBA00011056"/>
    </source>
</evidence>
<dbReference type="Proteomes" id="UP001302812">
    <property type="component" value="Unassembled WGS sequence"/>
</dbReference>
<dbReference type="GO" id="GO:0015031">
    <property type="term" value="P:protein transport"/>
    <property type="evidence" value="ECO:0007669"/>
    <property type="project" value="UniProtKB-KW"/>
</dbReference>
<evidence type="ECO:0000256" key="1">
    <source>
        <dbReference type="ARBA" id="ARBA00004567"/>
    </source>
</evidence>
<keyword evidence="8" id="KW-0539">Nucleus</keyword>
<dbReference type="EMBL" id="MU853336">
    <property type="protein sequence ID" value="KAK4114564.1"/>
    <property type="molecule type" value="Genomic_DNA"/>
</dbReference>
<feature type="compositionally biased region" description="Polar residues" evidence="12">
    <location>
        <begin position="144"/>
        <end position="166"/>
    </location>
</feature>
<keyword evidence="5" id="KW-0653">Protein transport</keyword>
<dbReference type="RefSeq" id="XP_064672134.1">
    <property type="nucleotide sequence ID" value="XM_064809985.1"/>
</dbReference>
<evidence type="ECO:0000256" key="4">
    <source>
        <dbReference type="ARBA" id="ARBA00022816"/>
    </source>
</evidence>
<feature type="region of interest" description="Disordered" evidence="12">
    <location>
        <begin position="1"/>
        <end position="20"/>
    </location>
</feature>
<comment type="subcellular location">
    <subcellularLocation>
        <location evidence="1">Nucleus</location>
        <location evidence="1">Nuclear pore complex</location>
    </subcellularLocation>
</comment>
<evidence type="ECO:0000256" key="10">
    <source>
        <dbReference type="ARBA" id="ARBA00029983"/>
    </source>
</evidence>
<evidence type="ECO:0000256" key="12">
    <source>
        <dbReference type="SAM" id="MobiDB-lite"/>
    </source>
</evidence>
<evidence type="ECO:0000313" key="14">
    <source>
        <dbReference type="Proteomes" id="UP001302812"/>
    </source>
</evidence>
<dbReference type="GeneID" id="89934109"/>
<dbReference type="Pfam" id="PF07817">
    <property type="entry name" value="GLE1"/>
    <property type="match status" value="1"/>
</dbReference>
<dbReference type="InterPro" id="IPR012476">
    <property type="entry name" value="GLE1"/>
</dbReference>
<feature type="coiled-coil region" evidence="11">
    <location>
        <begin position="34"/>
        <end position="92"/>
    </location>
</feature>
<reference evidence="13" key="1">
    <citation type="journal article" date="2023" name="Mol. Phylogenet. Evol.">
        <title>Genome-scale phylogeny and comparative genomics of the fungal order Sordariales.</title>
        <authorList>
            <person name="Hensen N."/>
            <person name="Bonometti L."/>
            <person name="Westerberg I."/>
            <person name="Brannstrom I.O."/>
            <person name="Guillou S."/>
            <person name="Cros-Aarteil S."/>
            <person name="Calhoun S."/>
            <person name="Haridas S."/>
            <person name="Kuo A."/>
            <person name="Mondo S."/>
            <person name="Pangilinan J."/>
            <person name="Riley R."/>
            <person name="LaButti K."/>
            <person name="Andreopoulos B."/>
            <person name="Lipzen A."/>
            <person name="Chen C."/>
            <person name="Yan M."/>
            <person name="Daum C."/>
            <person name="Ng V."/>
            <person name="Clum A."/>
            <person name="Steindorff A."/>
            <person name="Ohm R.A."/>
            <person name="Martin F."/>
            <person name="Silar P."/>
            <person name="Natvig D.O."/>
            <person name="Lalanne C."/>
            <person name="Gautier V."/>
            <person name="Ament-Velasquez S.L."/>
            <person name="Kruys A."/>
            <person name="Hutchinson M.I."/>
            <person name="Powell A.J."/>
            <person name="Barry K."/>
            <person name="Miller A.N."/>
            <person name="Grigoriev I.V."/>
            <person name="Debuchy R."/>
            <person name="Gladieux P."/>
            <person name="Hiltunen Thoren M."/>
            <person name="Johannesson H."/>
        </authorList>
    </citation>
    <scope>NUCLEOTIDE SEQUENCE</scope>
    <source>
        <strain evidence="13">CBS 508.74</strain>
    </source>
</reference>
<keyword evidence="4" id="KW-0509">mRNA transport</keyword>
<reference evidence="13" key="2">
    <citation type="submission" date="2023-05" db="EMBL/GenBank/DDBJ databases">
        <authorList>
            <consortium name="Lawrence Berkeley National Laboratory"/>
            <person name="Steindorff A."/>
            <person name="Hensen N."/>
            <person name="Bonometti L."/>
            <person name="Westerberg I."/>
            <person name="Brannstrom I.O."/>
            <person name="Guillou S."/>
            <person name="Cros-Aarteil S."/>
            <person name="Calhoun S."/>
            <person name="Haridas S."/>
            <person name="Kuo A."/>
            <person name="Mondo S."/>
            <person name="Pangilinan J."/>
            <person name="Riley R."/>
            <person name="Labutti K."/>
            <person name="Andreopoulos B."/>
            <person name="Lipzen A."/>
            <person name="Chen C."/>
            <person name="Yanf M."/>
            <person name="Daum C."/>
            <person name="Ng V."/>
            <person name="Clum A."/>
            <person name="Ohm R."/>
            <person name="Martin F."/>
            <person name="Silar P."/>
            <person name="Natvig D."/>
            <person name="Lalanne C."/>
            <person name="Gautier V."/>
            <person name="Ament-Velasquez S.L."/>
            <person name="Kruys A."/>
            <person name="Hutchinson M.I."/>
            <person name="Powell A.J."/>
            <person name="Barry K."/>
            <person name="Miller A.N."/>
            <person name="Grigoriev I.V."/>
            <person name="Debuchy R."/>
            <person name="Gladieux P."/>
            <person name="Thoren M.H."/>
            <person name="Johannesson H."/>
        </authorList>
    </citation>
    <scope>NUCLEOTIDE SEQUENCE</scope>
    <source>
        <strain evidence="13">CBS 508.74</strain>
    </source>
</reference>
<evidence type="ECO:0000256" key="9">
    <source>
        <dbReference type="ARBA" id="ARBA00026227"/>
    </source>
</evidence>
<feature type="compositionally biased region" description="Polar residues" evidence="12">
    <location>
        <begin position="212"/>
        <end position="223"/>
    </location>
</feature>
<keyword evidence="6" id="KW-0811">Translocation</keyword>
<feature type="region of interest" description="Disordered" evidence="12">
    <location>
        <begin position="132"/>
        <end position="239"/>
    </location>
</feature>
<organism evidence="13 14">
    <name type="scientific">Canariomyces notabilis</name>
    <dbReference type="NCBI Taxonomy" id="2074819"/>
    <lineage>
        <taxon>Eukaryota</taxon>
        <taxon>Fungi</taxon>
        <taxon>Dikarya</taxon>
        <taxon>Ascomycota</taxon>
        <taxon>Pezizomycotina</taxon>
        <taxon>Sordariomycetes</taxon>
        <taxon>Sordariomycetidae</taxon>
        <taxon>Sordariales</taxon>
        <taxon>Chaetomiaceae</taxon>
        <taxon>Canariomyces</taxon>
    </lineage>
</organism>
<dbReference type="PANTHER" id="PTHR12960">
    <property type="entry name" value="GLE-1-RELATED"/>
    <property type="match status" value="1"/>
</dbReference>
<sequence length="554" mass="60752">MASPSSSQPPSSRWSSPHRSSVIEEILADDRNSEARHKQLLEAAKKEHDRVREDAERVYRQQLQKEERQRLLDKIREEEERVRREEELAAERVRLNEIKSKQIVIPPALPDPKPPTAPTVNGKTAAAVTAFPAAKGDAVPPAPGQTNGVKIQQPTEPVAQASSSLFGTKPQLGATSGTQSLFPASSAAPNKAPEPVKPSSSALGIGNLLNGAPQTNGIKTDSGASRPLAPPPADSVPDRYTEIHKNLKHLRKSMMDQSKANAAVKARMGDMRREIRKSVGQLTVSSGAPGTNKTQQQKILGLLREALSNQVQSNLVDPKDYVLEPREPVEGAVHNDPLLPSIFIYLLNIFAKAAISQFINEAGARPETADPVGVCVAATFSEFDFLWRGKSMIDILLAKFRIVCPVLFGYRGSEKTQQGRERLGWWKDNGQWVTEQQHMDRMTGLGAGFASISLRKFGQSKKDNPYPARNYWTAMARIVNTPPDEISNTQCVVLKSMIQNYEQKFIEFYGSAAIAALRTALVEFPAKAPQKSAAVNSVEVLAQVLKRDTGLVLR</sequence>
<dbReference type="PANTHER" id="PTHR12960:SF0">
    <property type="entry name" value="MRNA EXPORT FACTOR GLE1"/>
    <property type="match status" value="1"/>
</dbReference>
<evidence type="ECO:0000256" key="8">
    <source>
        <dbReference type="ARBA" id="ARBA00023242"/>
    </source>
</evidence>
<evidence type="ECO:0000256" key="6">
    <source>
        <dbReference type="ARBA" id="ARBA00023010"/>
    </source>
</evidence>
<keyword evidence="7" id="KW-0906">Nuclear pore complex</keyword>
<dbReference type="GO" id="GO:0016973">
    <property type="term" value="P:poly(A)+ mRNA export from nucleus"/>
    <property type="evidence" value="ECO:0007669"/>
    <property type="project" value="InterPro"/>
</dbReference>
<evidence type="ECO:0000256" key="7">
    <source>
        <dbReference type="ARBA" id="ARBA00023132"/>
    </source>
</evidence>
<feature type="compositionally biased region" description="Polar residues" evidence="12">
    <location>
        <begin position="173"/>
        <end position="183"/>
    </location>
</feature>
<comment type="similarity">
    <text evidence="2">Belongs to the GLE1 family.</text>
</comment>
<dbReference type="GO" id="GO:0044614">
    <property type="term" value="C:nuclear pore cytoplasmic filaments"/>
    <property type="evidence" value="ECO:0007669"/>
    <property type="project" value="TreeGrafter"/>
</dbReference>
<gene>
    <name evidence="13" type="ORF">N656DRAFT_535674</name>
</gene>
<dbReference type="GO" id="GO:0031369">
    <property type="term" value="F:translation initiation factor binding"/>
    <property type="evidence" value="ECO:0007669"/>
    <property type="project" value="TreeGrafter"/>
</dbReference>